<sequence>MFDPKKTISDKSDTMSVEEAFVRWMVVTNQPFTMVEEETFRTFIKKIKTNDFNINSASVSKDLISSYYRQNKEAIKQQLKSASTIAVSLDAWTSPNKIAFLAIIGHYITTE</sequence>
<evidence type="ECO:0000313" key="6">
    <source>
        <dbReference type="EMBL" id="KAL0492054.1"/>
    </source>
</evidence>
<dbReference type="EMBL" id="JAOPGA020001943">
    <property type="protein sequence ID" value="KAL0492054.1"/>
    <property type="molecule type" value="Genomic_DNA"/>
</dbReference>
<evidence type="ECO:0000256" key="3">
    <source>
        <dbReference type="ARBA" id="ARBA00022771"/>
    </source>
</evidence>
<evidence type="ECO:0000313" key="7">
    <source>
        <dbReference type="Proteomes" id="UP001431209"/>
    </source>
</evidence>
<evidence type="ECO:0000256" key="2">
    <source>
        <dbReference type="ARBA" id="ARBA00022723"/>
    </source>
</evidence>
<keyword evidence="4" id="KW-0862">Zinc</keyword>
<comment type="subcellular location">
    <subcellularLocation>
        <location evidence="1">Nucleus</location>
    </subcellularLocation>
</comment>
<evidence type="ECO:0000256" key="4">
    <source>
        <dbReference type="ARBA" id="ARBA00022833"/>
    </source>
</evidence>
<evidence type="ECO:0000256" key="5">
    <source>
        <dbReference type="ARBA" id="ARBA00023242"/>
    </source>
</evidence>
<feature type="non-terminal residue" evidence="6">
    <location>
        <position position="111"/>
    </location>
</feature>
<comment type="caution">
    <text evidence="6">The sequence shown here is derived from an EMBL/GenBank/DDBJ whole genome shotgun (WGS) entry which is preliminary data.</text>
</comment>
<dbReference type="Proteomes" id="UP001431209">
    <property type="component" value="Unassembled WGS sequence"/>
</dbReference>
<keyword evidence="5" id="KW-0539">Nucleus</keyword>
<name>A0AAW2ZRJ5_9EUKA</name>
<evidence type="ECO:0008006" key="8">
    <source>
        <dbReference type="Google" id="ProtNLM"/>
    </source>
</evidence>
<dbReference type="PANTHER" id="PTHR46481">
    <property type="entry name" value="ZINC FINGER BED DOMAIN-CONTAINING PROTEIN 4"/>
    <property type="match status" value="1"/>
</dbReference>
<gene>
    <name evidence="6" type="ORF">AKO1_000929</name>
</gene>
<evidence type="ECO:0000256" key="1">
    <source>
        <dbReference type="ARBA" id="ARBA00004123"/>
    </source>
</evidence>
<proteinExistence type="predicted"/>
<keyword evidence="2" id="KW-0479">Metal-binding</keyword>
<dbReference type="AlphaFoldDB" id="A0AAW2ZRJ5"/>
<keyword evidence="3" id="KW-0863">Zinc-finger</keyword>
<organism evidence="6 7">
    <name type="scientific">Acrasis kona</name>
    <dbReference type="NCBI Taxonomy" id="1008807"/>
    <lineage>
        <taxon>Eukaryota</taxon>
        <taxon>Discoba</taxon>
        <taxon>Heterolobosea</taxon>
        <taxon>Tetramitia</taxon>
        <taxon>Eutetramitia</taxon>
        <taxon>Acrasidae</taxon>
        <taxon>Acrasis</taxon>
    </lineage>
</organism>
<reference evidence="6 7" key="1">
    <citation type="submission" date="2024-03" db="EMBL/GenBank/DDBJ databases">
        <title>The Acrasis kona genome and developmental transcriptomes reveal deep origins of eukaryotic multicellular pathways.</title>
        <authorList>
            <person name="Sheikh S."/>
            <person name="Fu C.-J."/>
            <person name="Brown M.W."/>
            <person name="Baldauf S.L."/>
        </authorList>
    </citation>
    <scope>NUCLEOTIDE SEQUENCE [LARGE SCALE GENOMIC DNA]</scope>
    <source>
        <strain evidence="6 7">ATCC MYA-3509</strain>
    </source>
</reference>
<accession>A0AAW2ZRJ5</accession>
<dbReference type="GO" id="GO:0005634">
    <property type="term" value="C:nucleus"/>
    <property type="evidence" value="ECO:0007669"/>
    <property type="project" value="UniProtKB-SubCell"/>
</dbReference>
<dbReference type="InterPro" id="IPR052035">
    <property type="entry name" value="ZnF_BED_domain_contain"/>
</dbReference>
<protein>
    <recommendedName>
        <fullName evidence="8">Transposase</fullName>
    </recommendedName>
</protein>
<dbReference type="GO" id="GO:0008270">
    <property type="term" value="F:zinc ion binding"/>
    <property type="evidence" value="ECO:0007669"/>
    <property type="project" value="UniProtKB-KW"/>
</dbReference>
<dbReference type="SUPFAM" id="SSF140996">
    <property type="entry name" value="Hermes dimerisation domain"/>
    <property type="match status" value="1"/>
</dbReference>
<keyword evidence="7" id="KW-1185">Reference proteome</keyword>
<dbReference type="PANTHER" id="PTHR46481:SF10">
    <property type="entry name" value="ZINC FINGER BED DOMAIN-CONTAINING PROTEIN 39"/>
    <property type="match status" value="1"/>
</dbReference>